<dbReference type="PANTHER" id="PTHR15921:SF3">
    <property type="entry name" value="PRE-MRNA CLEAVAGE COMPLEX 2 PROTEIN PCF11"/>
    <property type="match status" value="1"/>
</dbReference>
<evidence type="ECO:0000256" key="2">
    <source>
        <dbReference type="SAM" id="MobiDB-lite"/>
    </source>
</evidence>
<feature type="compositionally biased region" description="Low complexity" evidence="2">
    <location>
        <begin position="632"/>
        <end position="643"/>
    </location>
</feature>
<feature type="region of interest" description="Disordered" evidence="2">
    <location>
        <begin position="513"/>
        <end position="704"/>
    </location>
</feature>
<evidence type="ECO:0000259" key="3">
    <source>
        <dbReference type="PROSITE" id="PS51391"/>
    </source>
</evidence>
<dbReference type="PANTHER" id="PTHR15921">
    <property type="entry name" value="PRE-MRNA CLEAVAGE COMPLEX II"/>
    <property type="match status" value="1"/>
</dbReference>
<dbReference type="STRING" id="379508.A5DUE2"/>
<dbReference type="HOGENOM" id="CLU_391839_0_0_1"/>
<dbReference type="GO" id="GO:0031124">
    <property type="term" value="P:mRNA 3'-end processing"/>
    <property type="evidence" value="ECO:0007669"/>
    <property type="project" value="InterPro"/>
</dbReference>
<dbReference type="VEuPathDB" id="FungiDB:LELG_00978"/>
<dbReference type="GO" id="GO:0006369">
    <property type="term" value="P:termination of RNA polymerase II transcription"/>
    <property type="evidence" value="ECO:0007669"/>
    <property type="project" value="InterPro"/>
</dbReference>
<keyword evidence="1" id="KW-0175">Coiled coil</keyword>
<feature type="coiled-coil region" evidence="1">
    <location>
        <begin position="272"/>
        <end position="299"/>
    </location>
</feature>
<dbReference type="InterPro" id="IPR045154">
    <property type="entry name" value="PCF11-like"/>
</dbReference>
<evidence type="ECO:0000313" key="5">
    <source>
        <dbReference type="Proteomes" id="UP000001996"/>
    </source>
</evidence>
<dbReference type="OrthoDB" id="2129491at2759"/>
<dbReference type="Pfam" id="PF04818">
    <property type="entry name" value="CID"/>
    <property type="match status" value="1"/>
</dbReference>
<evidence type="ECO:0000313" key="4">
    <source>
        <dbReference type="EMBL" id="EDK42800.1"/>
    </source>
</evidence>
<feature type="compositionally biased region" description="Basic and acidic residues" evidence="2">
    <location>
        <begin position="444"/>
        <end position="462"/>
    </location>
</feature>
<keyword evidence="5" id="KW-1185">Reference proteome</keyword>
<dbReference type="InterPro" id="IPR008942">
    <property type="entry name" value="ENTH_VHS"/>
</dbReference>
<dbReference type="Proteomes" id="UP000001996">
    <property type="component" value="Unassembled WGS sequence"/>
</dbReference>
<organism evidence="4 5">
    <name type="scientific">Lodderomyces elongisporus (strain ATCC 11503 / CBS 2605 / JCM 1781 / NBRC 1676 / NRRL YB-4239)</name>
    <name type="common">Yeast</name>
    <name type="synonym">Saccharomyces elongisporus</name>
    <dbReference type="NCBI Taxonomy" id="379508"/>
    <lineage>
        <taxon>Eukaryota</taxon>
        <taxon>Fungi</taxon>
        <taxon>Dikarya</taxon>
        <taxon>Ascomycota</taxon>
        <taxon>Saccharomycotina</taxon>
        <taxon>Pichiomycetes</taxon>
        <taxon>Debaryomycetaceae</taxon>
        <taxon>Candida/Lodderomyces clade</taxon>
        <taxon>Lodderomyces</taxon>
    </lineage>
</organism>
<dbReference type="GO" id="GO:0005737">
    <property type="term" value="C:cytoplasm"/>
    <property type="evidence" value="ECO:0007669"/>
    <property type="project" value="TreeGrafter"/>
</dbReference>
<protein>
    <recommendedName>
        <fullName evidence="3">CID domain-containing protein</fullName>
    </recommendedName>
</protein>
<dbReference type="GeneID" id="5235039"/>
<dbReference type="AlphaFoldDB" id="A5DUE2"/>
<name>A5DUE2_LODEL</name>
<feature type="compositionally biased region" description="Polar residues" evidence="2">
    <location>
        <begin position="433"/>
        <end position="442"/>
    </location>
</feature>
<dbReference type="Gene3D" id="1.25.40.90">
    <property type="match status" value="1"/>
</dbReference>
<accession>A5DUE2</accession>
<reference evidence="4 5" key="1">
    <citation type="journal article" date="2009" name="Nature">
        <title>Evolution of pathogenicity and sexual reproduction in eight Candida genomes.</title>
        <authorList>
            <person name="Butler G."/>
            <person name="Rasmussen M.D."/>
            <person name="Lin M.F."/>
            <person name="Santos M.A."/>
            <person name="Sakthikumar S."/>
            <person name="Munro C.A."/>
            <person name="Rheinbay E."/>
            <person name="Grabherr M."/>
            <person name="Forche A."/>
            <person name="Reedy J.L."/>
            <person name="Agrafioti I."/>
            <person name="Arnaud M.B."/>
            <person name="Bates S."/>
            <person name="Brown A.J."/>
            <person name="Brunke S."/>
            <person name="Costanzo M.C."/>
            <person name="Fitzpatrick D.A."/>
            <person name="de Groot P.W."/>
            <person name="Harris D."/>
            <person name="Hoyer L.L."/>
            <person name="Hube B."/>
            <person name="Klis F.M."/>
            <person name="Kodira C."/>
            <person name="Lennard N."/>
            <person name="Logue M.E."/>
            <person name="Martin R."/>
            <person name="Neiman A.M."/>
            <person name="Nikolaou E."/>
            <person name="Quail M.A."/>
            <person name="Quinn J."/>
            <person name="Santos M.C."/>
            <person name="Schmitzberger F.F."/>
            <person name="Sherlock G."/>
            <person name="Shah P."/>
            <person name="Silverstein K.A."/>
            <person name="Skrzypek M.S."/>
            <person name="Soll D."/>
            <person name="Staggs R."/>
            <person name="Stansfield I."/>
            <person name="Stumpf M.P."/>
            <person name="Sudbery P.E."/>
            <person name="Srikantha T."/>
            <person name="Zeng Q."/>
            <person name="Berman J."/>
            <person name="Berriman M."/>
            <person name="Heitman J."/>
            <person name="Gow N.A."/>
            <person name="Lorenz M.C."/>
            <person name="Birren B.W."/>
            <person name="Kellis M."/>
            <person name="Cuomo C.A."/>
        </authorList>
    </citation>
    <scope>NUCLEOTIDE SEQUENCE [LARGE SCALE GENOMIC DNA]</scope>
    <source>
        <strain evidence="5">ATCC 11503 / BCRC 21390 / CBS 2605 / JCM 1781 / NBRC 1676 / NRRL YB-4239</strain>
    </source>
</reference>
<proteinExistence type="predicted"/>
<feature type="compositionally biased region" description="Basic residues" evidence="2">
    <location>
        <begin position="694"/>
        <end position="704"/>
    </location>
</feature>
<gene>
    <name evidence="4" type="ORF">LELG_00978</name>
</gene>
<dbReference type="InterPro" id="IPR047415">
    <property type="entry name" value="Pcf11_CID"/>
</dbReference>
<dbReference type="GO" id="GO:0000993">
    <property type="term" value="F:RNA polymerase II complex binding"/>
    <property type="evidence" value="ECO:0007669"/>
    <property type="project" value="InterPro"/>
</dbReference>
<dbReference type="InParanoid" id="A5DUE2"/>
<feature type="domain" description="CID" evidence="3">
    <location>
        <begin position="1"/>
        <end position="144"/>
    </location>
</feature>
<feature type="region of interest" description="Disordered" evidence="2">
    <location>
        <begin position="430"/>
        <end position="473"/>
    </location>
</feature>
<dbReference type="GO" id="GO:0005849">
    <property type="term" value="C:mRNA cleavage factor complex"/>
    <property type="evidence" value="ECO:0007669"/>
    <property type="project" value="TreeGrafter"/>
</dbReference>
<dbReference type="PROSITE" id="PS51391">
    <property type="entry name" value="CID"/>
    <property type="match status" value="1"/>
</dbReference>
<feature type="compositionally biased region" description="Acidic residues" evidence="2">
    <location>
        <begin position="534"/>
        <end position="566"/>
    </location>
</feature>
<dbReference type="EMBL" id="CH981524">
    <property type="protein sequence ID" value="EDK42800.1"/>
    <property type="molecule type" value="Genomic_DNA"/>
</dbReference>
<evidence type="ECO:0000256" key="1">
    <source>
        <dbReference type="SAM" id="Coils"/>
    </source>
</evidence>
<dbReference type="InterPro" id="IPR006569">
    <property type="entry name" value="CID_dom"/>
</dbReference>
<dbReference type="KEGG" id="lel:PVL30_000942"/>
<dbReference type="GO" id="GO:0003729">
    <property type="term" value="F:mRNA binding"/>
    <property type="evidence" value="ECO:0007669"/>
    <property type="project" value="InterPro"/>
</dbReference>
<dbReference type="CDD" id="cd16982">
    <property type="entry name" value="CID_Pcf11"/>
    <property type="match status" value="1"/>
</dbReference>
<sequence>MDNFKTKLMELRTLRGSKIIIDDLSRIALANVDDAPEIVNAVRQRIEHSSQSEKILSMYVLDSLAKEGNPYNILFGSIIYDVFTYAYVHVGDGYLKDGVSFRKALMNLLETWYEHRNEQGEVFYKAVFPKEELDKIQSFKQKVARVESKDDPGALRQQFPRINSHILFDRGLTALALVNRMNRDLDIYKLDQKFIEEKEMQQMDIFEKERNQIVSIVNNCLDNVEVFERDLQNIDGGKLRPTSQDIQTTFQQYFITIEDSLKTLNENGVRQVEFLIELRRRMQERVSQTQKRLRRSETKEMINKYITANFVSICKEPKRQFFSTSNSNEFDQFIKSFGKAVTKKIKVEIPGLDSSMTTVKDEKKESEHDGTSTLEHTQLAGQTGLLDQSKQTEQPAQSFDILGFFPGLSSSVFGKPKEAPMFTNKETLVSADDPQQSKTLNNSDDERQIRKSNPKVESDKVDTSNSDVDPFVRKSIEKENVSLEKKTLNLQVENTGIPSSIGDEPLVSQTVANGDKQQVAQKSDSDFNSNNVNDDGDNTDNDNDNDNDNDDDEKEKAEEDDDDDELYSPVAYSPEDSFEPTCRIPTMVTSKESTEVHNSVALLTSAGESSDQHIKSLGNANLSDDRGISKQNSSESNEPNTNSFIGVSPGDKDIEPLKVLNSSDTPLKKSCLKRRAGTTNTSVADGKDGESTRSVKRVRFVVTE</sequence>
<dbReference type="SUPFAM" id="SSF48464">
    <property type="entry name" value="ENTH/VHS domain"/>
    <property type="match status" value="1"/>
</dbReference>
<dbReference type="SMART" id="SM00582">
    <property type="entry name" value="RPR"/>
    <property type="match status" value="1"/>
</dbReference>